<dbReference type="Gene3D" id="2.60.300.12">
    <property type="entry name" value="HesB-like domain"/>
    <property type="match status" value="1"/>
</dbReference>
<evidence type="ECO:0000313" key="6">
    <source>
        <dbReference type="Proteomes" id="UP001145021"/>
    </source>
</evidence>
<dbReference type="Pfam" id="PF01521">
    <property type="entry name" value="Fe-S_biosyn"/>
    <property type="match status" value="1"/>
</dbReference>
<dbReference type="GO" id="GO:0005739">
    <property type="term" value="C:mitochondrion"/>
    <property type="evidence" value="ECO:0007669"/>
    <property type="project" value="TreeGrafter"/>
</dbReference>
<dbReference type="AlphaFoldDB" id="A0A9W8CKG9"/>
<dbReference type="GO" id="GO:0016226">
    <property type="term" value="P:iron-sulfur cluster assembly"/>
    <property type="evidence" value="ECO:0007669"/>
    <property type="project" value="InterPro"/>
</dbReference>
<dbReference type="PROSITE" id="PS01152">
    <property type="entry name" value="HESB"/>
    <property type="match status" value="1"/>
</dbReference>
<comment type="caution">
    <text evidence="5">The sequence shown here is derived from an EMBL/GenBank/DDBJ whole genome shotgun (WGS) entry which is preliminary data.</text>
</comment>
<dbReference type="NCBIfam" id="TIGR00049">
    <property type="entry name" value="iron-sulfur cluster assembly accessory protein"/>
    <property type="match status" value="1"/>
</dbReference>
<evidence type="ECO:0000313" key="5">
    <source>
        <dbReference type="EMBL" id="KAJ1646992.1"/>
    </source>
</evidence>
<gene>
    <name evidence="5" type="primary">ISA1</name>
    <name evidence="5" type="ORF">LPJ64_001569</name>
</gene>
<proteinExistence type="inferred from homology"/>
<dbReference type="InterPro" id="IPR035903">
    <property type="entry name" value="HesB-like_dom_sf"/>
</dbReference>
<evidence type="ECO:0000256" key="2">
    <source>
        <dbReference type="ARBA" id="ARBA00054873"/>
    </source>
</evidence>
<evidence type="ECO:0000256" key="1">
    <source>
        <dbReference type="ARBA" id="ARBA00006718"/>
    </source>
</evidence>
<dbReference type="InterPro" id="IPR000361">
    <property type="entry name" value="ATAP_core_dom"/>
</dbReference>
<dbReference type="FunFam" id="2.60.300.12:FF:000001">
    <property type="entry name" value="Iron-binding protein IscA"/>
    <property type="match status" value="1"/>
</dbReference>
<dbReference type="InterPro" id="IPR016092">
    <property type="entry name" value="ATAP"/>
</dbReference>
<dbReference type="GO" id="GO:0051537">
    <property type="term" value="F:2 iron, 2 sulfur cluster binding"/>
    <property type="evidence" value="ECO:0007669"/>
    <property type="project" value="TreeGrafter"/>
</dbReference>
<dbReference type="PANTHER" id="PTHR10072:SF41">
    <property type="entry name" value="IRON-SULFUR CLUSTER ASSEMBLY 1 HOMOLOG, MITOCHONDRIAL"/>
    <property type="match status" value="1"/>
</dbReference>
<dbReference type="Proteomes" id="UP001145021">
    <property type="component" value="Unassembled WGS sequence"/>
</dbReference>
<sequence>MVFGTFANRMSSRVVVRMAPTLKGRRTPLTLTAAAVERLKELQAKSLPEEKKKTLKIGIQGKGCSGNAYTLSWVDEPKKFDEKVTQDGVTVLIDSKALLTLIGTEMDWFEGKLASQFVFNNPNVKGACGCGESFLV</sequence>
<comment type="similarity">
    <text evidence="1">Belongs to the HesB/IscA family.</text>
</comment>
<accession>A0A9W8CKG9</accession>
<comment type="function">
    <text evidence="2">Involved in the assembly of mitochondrial and cytoplasmic iron-sulfur proteins. Probably involved in the binding of an intermediate of Fe/S cluster assembly.</text>
</comment>
<keyword evidence="6" id="KW-1185">Reference proteome</keyword>
<dbReference type="InterPro" id="IPR050322">
    <property type="entry name" value="Fe-S_cluster_asmbl/transfer"/>
</dbReference>
<organism evidence="5 6">
    <name type="scientific">Coemansia asiatica</name>
    <dbReference type="NCBI Taxonomy" id="1052880"/>
    <lineage>
        <taxon>Eukaryota</taxon>
        <taxon>Fungi</taxon>
        <taxon>Fungi incertae sedis</taxon>
        <taxon>Zoopagomycota</taxon>
        <taxon>Kickxellomycotina</taxon>
        <taxon>Kickxellomycetes</taxon>
        <taxon>Kickxellales</taxon>
        <taxon>Kickxellaceae</taxon>
        <taxon>Coemansia</taxon>
    </lineage>
</organism>
<dbReference type="PANTHER" id="PTHR10072">
    <property type="entry name" value="IRON-SULFUR CLUSTER ASSEMBLY PROTEIN"/>
    <property type="match status" value="1"/>
</dbReference>
<reference evidence="5" key="1">
    <citation type="submission" date="2022-07" db="EMBL/GenBank/DDBJ databases">
        <title>Phylogenomic reconstructions and comparative analyses of Kickxellomycotina fungi.</title>
        <authorList>
            <person name="Reynolds N.K."/>
            <person name="Stajich J.E."/>
            <person name="Barry K."/>
            <person name="Grigoriev I.V."/>
            <person name="Crous P."/>
            <person name="Smith M.E."/>
        </authorList>
    </citation>
    <scope>NUCLEOTIDE SEQUENCE</scope>
    <source>
        <strain evidence="5">NBRC 105413</strain>
    </source>
</reference>
<evidence type="ECO:0000259" key="4">
    <source>
        <dbReference type="Pfam" id="PF01521"/>
    </source>
</evidence>
<evidence type="ECO:0000256" key="3">
    <source>
        <dbReference type="ARBA" id="ARBA00071673"/>
    </source>
</evidence>
<protein>
    <recommendedName>
        <fullName evidence="3">Iron-sulfur assembly protein 1</fullName>
    </recommendedName>
</protein>
<dbReference type="SUPFAM" id="SSF89360">
    <property type="entry name" value="HesB-like domain"/>
    <property type="match status" value="1"/>
</dbReference>
<feature type="domain" description="Core" evidence="4">
    <location>
        <begin position="29"/>
        <end position="132"/>
    </location>
</feature>
<name>A0A9W8CKG9_9FUNG</name>
<dbReference type="EMBL" id="JANBOH010000042">
    <property type="protein sequence ID" value="KAJ1646992.1"/>
    <property type="molecule type" value="Genomic_DNA"/>
</dbReference>
<dbReference type="InterPro" id="IPR017870">
    <property type="entry name" value="FeS_cluster_insertion_CS"/>
</dbReference>